<comment type="cofactor">
    <cofactor evidence="1 5">
        <name>pyridoxal 5'-phosphate</name>
        <dbReference type="ChEBI" id="CHEBI:597326"/>
    </cofactor>
</comment>
<protein>
    <submittedName>
        <fullName evidence="6">Branched-chain amino acid aminotransferase</fullName>
    </submittedName>
</protein>
<dbReference type="EMBL" id="FWXH01000002">
    <property type="protein sequence ID" value="SMC18037.1"/>
    <property type="molecule type" value="Genomic_DNA"/>
</dbReference>
<dbReference type="PANTHER" id="PTHR42743:SF11">
    <property type="entry name" value="AMINODEOXYCHORISMATE LYASE"/>
    <property type="match status" value="1"/>
</dbReference>
<evidence type="ECO:0000256" key="2">
    <source>
        <dbReference type="ARBA" id="ARBA00009320"/>
    </source>
</evidence>
<dbReference type="GO" id="GO:0008652">
    <property type="term" value="P:amino acid biosynthetic process"/>
    <property type="evidence" value="ECO:0007669"/>
    <property type="project" value="UniProtKB-ARBA"/>
</dbReference>
<accession>A0A1W1X2B5</accession>
<keyword evidence="3 5" id="KW-0663">Pyridoxal phosphate</keyword>
<dbReference type="Proteomes" id="UP000192468">
    <property type="component" value="Unassembled WGS sequence"/>
</dbReference>
<dbReference type="InterPro" id="IPR001544">
    <property type="entry name" value="Aminotrans_IV"/>
</dbReference>
<dbReference type="InterPro" id="IPR043131">
    <property type="entry name" value="BCAT-like_N"/>
</dbReference>
<dbReference type="CDD" id="cd00449">
    <property type="entry name" value="PLPDE_IV"/>
    <property type="match status" value="1"/>
</dbReference>
<sequence length="277" mass="32640">MDVSYRKYYLYNEDIKESENFNDEFMLKGKSLYEVIRIIDGVPVFLEEHMNRLNNSEKLMDLKLPYGIEEIKERIYKLIKENHCDLGNIKLVFNFFHEKCDFYAYFLKHNYPEKSDYLNGVETIFFHGERDNPNAKVINLSFRDRVDAKIKEKQVYEAILVDRNGNITEGSKSNIFMIEKNNVFTSPIEKVLPGITRDIIIKVIKKCGYSVIEKEFNYKNIDRLDGMFISGTSPQVLPIKSVENVKFNSADNEVIKNIMAGYDKEIEEYIRKNKNKE</sequence>
<reference evidence="6 7" key="1">
    <citation type="submission" date="2017-04" db="EMBL/GenBank/DDBJ databases">
        <authorList>
            <person name="Afonso C.L."/>
            <person name="Miller P.J."/>
            <person name="Scott M.A."/>
            <person name="Spackman E."/>
            <person name="Goraichik I."/>
            <person name="Dimitrov K.M."/>
            <person name="Suarez D.L."/>
            <person name="Swayne D.E."/>
        </authorList>
    </citation>
    <scope>NUCLEOTIDE SEQUENCE [LARGE SCALE GENOMIC DNA]</scope>
    <source>
        <strain evidence="6 7">DSM 12555</strain>
    </source>
</reference>
<dbReference type="Pfam" id="PF01063">
    <property type="entry name" value="Aminotran_4"/>
    <property type="match status" value="1"/>
</dbReference>
<evidence type="ECO:0000313" key="6">
    <source>
        <dbReference type="EMBL" id="SMC18037.1"/>
    </source>
</evidence>
<keyword evidence="7" id="KW-1185">Reference proteome</keyword>
<keyword evidence="6" id="KW-0032">Aminotransferase</keyword>
<comment type="similarity">
    <text evidence="2 4">Belongs to the class-IV pyridoxal-phosphate-dependent aminotransferase family.</text>
</comment>
<dbReference type="FunFam" id="3.20.10.10:FF:000002">
    <property type="entry name" value="D-alanine aminotransferase"/>
    <property type="match status" value="1"/>
</dbReference>
<evidence type="ECO:0000256" key="1">
    <source>
        <dbReference type="ARBA" id="ARBA00001933"/>
    </source>
</evidence>
<dbReference type="STRING" id="1121291.SAMN02745134_00481"/>
<dbReference type="InterPro" id="IPR018300">
    <property type="entry name" value="Aminotrans_IV_CS"/>
</dbReference>
<evidence type="ECO:0000256" key="5">
    <source>
        <dbReference type="RuleBase" id="RU004516"/>
    </source>
</evidence>
<dbReference type="InterPro" id="IPR050571">
    <property type="entry name" value="Class-IV_PLP-Dep_Aminotrnsfr"/>
</dbReference>
<dbReference type="AlphaFoldDB" id="A0A1W1X2B5"/>
<gene>
    <name evidence="6" type="ORF">SAMN02745134_00481</name>
</gene>
<dbReference type="PANTHER" id="PTHR42743">
    <property type="entry name" value="AMINO-ACID AMINOTRANSFERASE"/>
    <property type="match status" value="1"/>
</dbReference>
<evidence type="ECO:0000256" key="3">
    <source>
        <dbReference type="ARBA" id="ARBA00022898"/>
    </source>
</evidence>
<dbReference type="GO" id="GO:0005829">
    <property type="term" value="C:cytosol"/>
    <property type="evidence" value="ECO:0007669"/>
    <property type="project" value="TreeGrafter"/>
</dbReference>
<name>A0A1W1X2B5_9CLOT</name>
<dbReference type="Gene3D" id="3.30.470.10">
    <property type="match status" value="1"/>
</dbReference>
<evidence type="ECO:0000256" key="4">
    <source>
        <dbReference type="RuleBase" id="RU004106"/>
    </source>
</evidence>
<dbReference type="PROSITE" id="PS00770">
    <property type="entry name" value="AA_TRANSFER_CLASS_4"/>
    <property type="match status" value="1"/>
</dbReference>
<dbReference type="InterPro" id="IPR043132">
    <property type="entry name" value="BCAT-like_C"/>
</dbReference>
<proteinExistence type="inferred from homology"/>
<dbReference type="GO" id="GO:0008483">
    <property type="term" value="F:transaminase activity"/>
    <property type="evidence" value="ECO:0007669"/>
    <property type="project" value="UniProtKB-KW"/>
</dbReference>
<dbReference type="InterPro" id="IPR036038">
    <property type="entry name" value="Aminotransferase-like"/>
</dbReference>
<dbReference type="SUPFAM" id="SSF56752">
    <property type="entry name" value="D-aminoacid aminotransferase-like PLP-dependent enzymes"/>
    <property type="match status" value="1"/>
</dbReference>
<organism evidence="6 7">
    <name type="scientific">Clostridium acidisoli DSM 12555</name>
    <dbReference type="NCBI Taxonomy" id="1121291"/>
    <lineage>
        <taxon>Bacteria</taxon>
        <taxon>Bacillati</taxon>
        <taxon>Bacillota</taxon>
        <taxon>Clostridia</taxon>
        <taxon>Eubacteriales</taxon>
        <taxon>Clostridiaceae</taxon>
        <taxon>Clostridium</taxon>
    </lineage>
</organism>
<evidence type="ECO:0000313" key="7">
    <source>
        <dbReference type="Proteomes" id="UP000192468"/>
    </source>
</evidence>
<dbReference type="GO" id="GO:0046394">
    <property type="term" value="P:carboxylic acid biosynthetic process"/>
    <property type="evidence" value="ECO:0007669"/>
    <property type="project" value="UniProtKB-ARBA"/>
</dbReference>
<dbReference type="Gene3D" id="3.20.10.10">
    <property type="entry name" value="D-amino Acid Aminotransferase, subunit A, domain 2"/>
    <property type="match status" value="1"/>
</dbReference>
<keyword evidence="6" id="KW-0808">Transferase</keyword>